<sequence length="285" mass="30518">MMRLATPYYVLSLLTLPFTHVAARSVNVDAVAPRSGTATSGTVWATPHDSYSSSVGVLGCKVDTDRIAYWPGSVDCNNICLSLRYGDRSVKLLRIDSSQGAYDISYDAWNYLITGYPATERPTAGGATAMEFEYLEPSACSGLIHTDGHKLPLSASNSINFLASCLDQSDSWVAENYVLYNIQDALCSWGHDEKCNLDWPNANQPNCSHTLGDPTALTTDPVYNIRYPSGDKVVASSGDIVSVGGEPIDSDTGSSCAGKPAPKLLDMPAVVATISLVTYHLLAFS</sequence>
<name>A0A439CM50_9PEZI</name>
<dbReference type="STRING" id="363999.A0A439CM50"/>
<accession>A0A439CM50</accession>
<protein>
    <recommendedName>
        <fullName evidence="4">Cerato-platanin</fullName>
    </recommendedName>
</protein>
<reference evidence="2 3" key="1">
    <citation type="submission" date="2018-12" db="EMBL/GenBank/DDBJ databases">
        <title>Draft genome sequence of Xylaria grammica IHI A82.</title>
        <authorList>
            <person name="Buettner E."/>
            <person name="Kellner H."/>
        </authorList>
    </citation>
    <scope>NUCLEOTIDE SEQUENCE [LARGE SCALE GENOMIC DNA]</scope>
    <source>
        <strain evidence="2 3">IHI A82</strain>
    </source>
</reference>
<comment type="caution">
    <text evidence="2">The sequence shown here is derived from an EMBL/GenBank/DDBJ whole genome shotgun (WGS) entry which is preliminary data.</text>
</comment>
<keyword evidence="3" id="KW-1185">Reference proteome</keyword>
<feature type="signal peptide" evidence="1">
    <location>
        <begin position="1"/>
        <end position="23"/>
    </location>
</feature>
<feature type="chain" id="PRO_5019553554" description="Cerato-platanin" evidence="1">
    <location>
        <begin position="24"/>
        <end position="285"/>
    </location>
</feature>
<keyword evidence="1" id="KW-0732">Signal</keyword>
<evidence type="ECO:0000313" key="3">
    <source>
        <dbReference type="Proteomes" id="UP000286045"/>
    </source>
</evidence>
<dbReference type="EMBL" id="RYZI01000877">
    <property type="protein sequence ID" value="RWA03239.1"/>
    <property type="molecule type" value="Genomic_DNA"/>
</dbReference>
<dbReference type="AlphaFoldDB" id="A0A439CM50"/>
<evidence type="ECO:0000313" key="2">
    <source>
        <dbReference type="EMBL" id="RWA03239.1"/>
    </source>
</evidence>
<dbReference type="Proteomes" id="UP000286045">
    <property type="component" value="Unassembled WGS sequence"/>
</dbReference>
<proteinExistence type="predicted"/>
<dbReference type="PANTHER" id="PTHR38850:SF2">
    <property type="entry name" value="CERATO-PLATANIN"/>
    <property type="match status" value="1"/>
</dbReference>
<evidence type="ECO:0008006" key="4">
    <source>
        <dbReference type="Google" id="ProtNLM"/>
    </source>
</evidence>
<organism evidence="2 3">
    <name type="scientific">Xylaria grammica</name>
    <dbReference type="NCBI Taxonomy" id="363999"/>
    <lineage>
        <taxon>Eukaryota</taxon>
        <taxon>Fungi</taxon>
        <taxon>Dikarya</taxon>
        <taxon>Ascomycota</taxon>
        <taxon>Pezizomycotina</taxon>
        <taxon>Sordariomycetes</taxon>
        <taxon>Xylariomycetidae</taxon>
        <taxon>Xylariales</taxon>
        <taxon>Xylariaceae</taxon>
        <taxon>Xylaria</taxon>
    </lineage>
</organism>
<gene>
    <name evidence="2" type="ORF">EKO27_g11868</name>
</gene>
<evidence type="ECO:0000256" key="1">
    <source>
        <dbReference type="SAM" id="SignalP"/>
    </source>
</evidence>
<dbReference type="PANTHER" id="PTHR38850">
    <property type="entry name" value="CERATO-PLATANIN"/>
    <property type="match status" value="1"/>
</dbReference>